<dbReference type="RefSeq" id="XP_018003102.1">
    <property type="nucleotide sequence ID" value="XM_018141863.1"/>
</dbReference>
<dbReference type="Pfam" id="PF00432">
    <property type="entry name" value="Prenyltrans"/>
    <property type="match status" value="1"/>
</dbReference>
<evidence type="ECO:0000313" key="10">
    <source>
        <dbReference type="Proteomes" id="UP000038010"/>
    </source>
</evidence>
<dbReference type="EMBL" id="LFJN01000006">
    <property type="protein sequence ID" value="KPI43139.1"/>
    <property type="molecule type" value="Genomic_DNA"/>
</dbReference>
<dbReference type="Gene3D" id="1.50.10.20">
    <property type="match status" value="2"/>
</dbReference>
<proteinExistence type="inferred from homology"/>
<dbReference type="GO" id="GO:0004660">
    <property type="term" value="F:protein farnesyltransferase activity"/>
    <property type="evidence" value="ECO:0007669"/>
    <property type="project" value="TreeGrafter"/>
</dbReference>
<evidence type="ECO:0000256" key="4">
    <source>
        <dbReference type="ARBA" id="ARBA00022679"/>
    </source>
</evidence>
<dbReference type="InterPro" id="IPR008930">
    <property type="entry name" value="Terpenoid_cyclase/PrenylTrfase"/>
</dbReference>
<dbReference type="SUPFAM" id="SSF48239">
    <property type="entry name" value="Terpenoid cyclases/Protein prenyltransferases"/>
    <property type="match status" value="1"/>
</dbReference>
<comment type="caution">
    <text evidence="9">The sequence shown here is derived from an EMBL/GenBank/DDBJ whole genome shotgun (WGS) entry which is preliminary data.</text>
</comment>
<evidence type="ECO:0000256" key="2">
    <source>
        <dbReference type="ARBA" id="ARBA00010497"/>
    </source>
</evidence>
<keyword evidence="3" id="KW-0637">Prenyltransferase</keyword>
<dbReference type="Proteomes" id="UP000038010">
    <property type="component" value="Unassembled WGS sequence"/>
</dbReference>
<keyword evidence="4 9" id="KW-0808">Transferase</keyword>
<keyword evidence="7" id="KW-0862">Zinc</keyword>
<organism evidence="9 10">
    <name type="scientific">Cyphellophora attinorum</name>
    <dbReference type="NCBI Taxonomy" id="1664694"/>
    <lineage>
        <taxon>Eukaryota</taxon>
        <taxon>Fungi</taxon>
        <taxon>Dikarya</taxon>
        <taxon>Ascomycota</taxon>
        <taxon>Pezizomycotina</taxon>
        <taxon>Eurotiomycetes</taxon>
        <taxon>Chaetothyriomycetidae</taxon>
        <taxon>Chaetothyriales</taxon>
        <taxon>Cyphellophoraceae</taxon>
        <taxon>Cyphellophora</taxon>
    </lineage>
</organism>
<dbReference type="PANTHER" id="PTHR11774">
    <property type="entry name" value="GERANYLGERANYL TRANSFERASE TYPE BETA SUBUNIT"/>
    <property type="match status" value="1"/>
</dbReference>
<dbReference type="OrthoDB" id="10261146at2759"/>
<reference evidence="9 10" key="1">
    <citation type="submission" date="2015-06" db="EMBL/GenBank/DDBJ databases">
        <title>Draft genome of the ant-associated black yeast Phialophora attae CBS 131958.</title>
        <authorList>
            <person name="Moreno L.F."/>
            <person name="Stielow B.J."/>
            <person name="de Hoog S."/>
            <person name="Vicente V.A."/>
            <person name="Weiss V.A."/>
            <person name="de Vries M."/>
            <person name="Cruz L.M."/>
            <person name="Souza E.M."/>
        </authorList>
    </citation>
    <scope>NUCLEOTIDE SEQUENCE [LARGE SCALE GENOMIC DNA]</scope>
    <source>
        <strain evidence="9 10">CBS 131958</strain>
    </source>
</reference>
<keyword evidence="5" id="KW-0479">Metal-binding</keyword>
<keyword evidence="6" id="KW-0677">Repeat</keyword>
<evidence type="ECO:0000256" key="5">
    <source>
        <dbReference type="ARBA" id="ARBA00022723"/>
    </source>
</evidence>
<feature type="domain" description="Prenyltransferase alpha-alpha toroid" evidence="8">
    <location>
        <begin position="68"/>
        <end position="257"/>
    </location>
</feature>
<protein>
    <submittedName>
        <fullName evidence="9">Protein farnesyltransferase subunit beta</fullName>
    </submittedName>
</protein>
<sequence>MLPQDDDLADIFSIPSHFRTLPPLRDEVVTATSIAQDETTDECLPLLAAALDARENPLAFNQFGIPKLRVEDHAEFLRNNLARFPARAVGLDASRPWLVYWGLLGLHFLGENIAFARSSVFNTFFALQNATGGFGGGHGHNSHLATTYGTILSIAIVGGDTNYRLIDRMAMWRWLGRLKKESGGFQISEGAEEDTRGTYCALVILSLLNLPMELPHDAPSRAAGFKTFDDGIGEYISRCQTYEGGISGTPGNEAHGAHWIGGCWPMIQNALFGPSTPEQYEEDSAGDLYSAEGLARYIMCCCQALPGGLRDKPSMNPDSYHTCYTLSGISTTEHHHGYQTPQEPGQFASAFSWWAVKKTPQEDGDIAAFEDGTEIEPMHPIYAIPHAAVDEIRKWSLSQPWRPSLDSPS</sequence>
<comment type="cofactor">
    <cofactor evidence="1">
        <name>Zn(2+)</name>
        <dbReference type="ChEBI" id="CHEBI:29105"/>
    </cofactor>
</comment>
<evidence type="ECO:0000259" key="8">
    <source>
        <dbReference type="Pfam" id="PF00432"/>
    </source>
</evidence>
<dbReference type="VEuPathDB" id="FungiDB:AB675_1935"/>
<dbReference type="AlphaFoldDB" id="A0A0N0NQ09"/>
<name>A0A0N0NQ09_9EURO</name>
<dbReference type="InterPro" id="IPR001330">
    <property type="entry name" value="Prenyltrans"/>
</dbReference>
<evidence type="ECO:0000256" key="6">
    <source>
        <dbReference type="ARBA" id="ARBA00022737"/>
    </source>
</evidence>
<dbReference type="STRING" id="1664694.A0A0N0NQ09"/>
<dbReference type="GeneID" id="28733743"/>
<evidence type="ECO:0000256" key="1">
    <source>
        <dbReference type="ARBA" id="ARBA00001947"/>
    </source>
</evidence>
<evidence type="ECO:0000256" key="3">
    <source>
        <dbReference type="ARBA" id="ARBA00022602"/>
    </source>
</evidence>
<keyword evidence="10" id="KW-1185">Reference proteome</keyword>
<dbReference type="InterPro" id="IPR045089">
    <property type="entry name" value="PGGT1B-like"/>
</dbReference>
<evidence type="ECO:0000256" key="7">
    <source>
        <dbReference type="ARBA" id="ARBA00022833"/>
    </source>
</evidence>
<comment type="similarity">
    <text evidence="2">Belongs to the protein prenyltransferase subunit beta family.</text>
</comment>
<dbReference type="GO" id="GO:0005965">
    <property type="term" value="C:protein farnesyltransferase complex"/>
    <property type="evidence" value="ECO:0007669"/>
    <property type="project" value="TreeGrafter"/>
</dbReference>
<dbReference type="GO" id="GO:0046872">
    <property type="term" value="F:metal ion binding"/>
    <property type="evidence" value="ECO:0007669"/>
    <property type="project" value="UniProtKB-KW"/>
</dbReference>
<accession>A0A0N0NQ09</accession>
<gene>
    <name evidence="9" type="ORF">AB675_1935</name>
</gene>
<evidence type="ECO:0000313" key="9">
    <source>
        <dbReference type="EMBL" id="KPI43139.1"/>
    </source>
</evidence>
<dbReference type="PANTHER" id="PTHR11774:SF6">
    <property type="entry name" value="PROTEIN FARNESYLTRANSFERASE SUBUNIT BETA"/>
    <property type="match status" value="1"/>
</dbReference>